<gene>
    <name evidence="1" type="ORF">S01H1_18787</name>
</gene>
<protein>
    <submittedName>
        <fullName evidence="1">Uncharacterized protein</fullName>
    </submittedName>
</protein>
<comment type="caution">
    <text evidence="1">The sequence shown here is derived from an EMBL/GenBank/DDBJ whole genome shotgun (WGS) entry which is preliminary data.</text>
</comment>
<organism evidence="1">
    <name type="scientific">marine sediment metagenome</name>
    <dbReference type="NCBI Taxonomy" id="412755"/>
    <lineage>
        <taxon>unclassified sequences</taxon>
        <taxon>metagenomes</taxon>
        <taxon>ecological metagenomes</taxon>
    </lineage>
</organism>
<proteinExistence type="predicted"/>
<accession>X0ULZ4</accession>
<reference evidence="1" key="1">
    <citation type="journal article" date="2014" name="Front. Microbiol.">
        <title>High frequency of phylogenetically diverse reductive dehalogenase-homologous genes in deep subseafloor sedimentary metagenomes.</title>
        <authorList>
            <person name="Kawai M."/>
            <person name="Futagami T."/>
            <person name="Toyoda A."/>
            <person name="Takaki Y."/>
            <person name="Nishi S."/>
            <person name="Hori S."/>
            <person name="Arai W."/>
            <person name="Tsubouchi T."/>
            <person name="Morono Y."/>
            <person name="Uchiyama I."/>
            <person name="Ito T."/>
            <person name="Fujiyama A."/>
            <person name="Inagaki F."/>
            <person name="Takami H."/>
        </authorList>
    </citation>
    <scope>NUCLEOTIDE SEQUENCE</scope>
    <source>
        <strain evidence="1">Expedition CK06-06</strain>
    </source>
</reference>
<evidence type="ECO:0000313" key="1">
    <source>
        <dbReference type="EMBL" id="GAF89480.1"/>
    </source>
</evidence>
<dbReference type="EMBL" id="BARS01010077">
    <property type="protein sequence ID" value="GAF89480.1"/>
    <property type="molecule type" value="Genomic_DNA"/>
</dbReference>
<name>X0ULZ4_9ZZZZ</name>
<dbReference type="AlphaFoldDB" id="X0ULZ4"/>
<feature type="non-terminal residue" evidence="1">
    <location>
        <position position="321"/>
    </location>
</feature>
<feature type="non-terminal residue" evidence="1">
    <location>
        <position position="1"/>
    </location>
</feature>
<sequence length="321" mass="35205">WNSRATLKFLKHNRPSIQPDNQTAATPTQDYYLSEATASDKVVALSDKFTAQANHMYIKLGPPGSDGTERGQEIQLLQAKDDFFSVLSDDNLSISADSMETHFTRCSSGKGQFPSTIELEDNVQAIQQPPASHTQSTLQCQEMLISLVESNNATASATDTYANSKISHLFARGQVIGRYEPEEADPSNLSAHTLEWDLATKTTTLKGGLARVELEHPKDEQGKEEQEKDWLESAVIHIVQKEPDDEDEASYYLLSTPGPGKMRTSFAGSEKGADPAPVGLNWPGSMLFHGLANKASFTGTDDERVKGAIVHSPHRWSEIEA</sequence>